<feature type="region of interest" description="Disordered" evidence="1">
    <location>
        <begin position="1"/>
        <end position="70"/>
    </location>
</feature>
<proteinExistence type="predicted"/>
<feature type="compositionally biased region" description="Gly residues" evidence="1">
    <location>
        <begin position="20"/>
        <end position="42"/>
    </location>
</feature>
<sequence>MVGDNDDASDDPSDQPDGEMPGGGMTEGGGSGSGSMPGGEMEGTGEQAPTESSMPEGTVERGDSERERVGILVEMAVEDARMEAMDDEALEETALERAENIDVEEFESTGSFNRGSTACRRPTPARTSEARVGRSLCSGRSGATR</sequence>
<dbReference type="EMBL" id="JBHSZH010000005">
    <property type="protein sequence ID" value="MFC7079710.1"/>
    <property type="molecule type" value="Genomic_DNA"/>
</dbReference>
<reference evidence="2 3" key="1">
    <citation type="journal article" date="2019" name="Int. J. Syst. Evol. Microbiol.">
        <title>The Global Catalogue of Microorganisms (GCM) 10K type strain sequencing project: providing services to taxonomists for standard genome sequencing and annotation.</title>
        <authorList>
            <consortium name="The Broad Institute Genomics Platform"/>
            <consortium name="The Broad Institute Genome Sequencing Center for Infectious Disease"/>
            <person name="Wu L."/>
            <person name="Ma J."/>
        </authorList>
    </citation>
    <scope>NUCLEOTIDE SEQUENCE [LARGE SCALE GENOMIC DNA]</scope>
    <source>
        <strain evidence="2 3">DT72</strain>
    </source>
</reference>
<feature type="compositionally biased region" description="Basic and acidic residues" evidence="1">
    <location>
        <begin position="58"/>
        <end position="69"/>
    </location>
</feature>
<organism evidence="2 3">
    <name type="scientific">Halorussus caseinilyticus</name>
    <dbReference type="NCBI Taxonomy" id="3034025"/>
    <lineage>
        <taxon>Archaea</taxon>
        <taxon>Methanobacteriati</taxon>
        <taxon>Methanobacteriota</taxon>
        <taxon>Stenosarchaea group</taxon>
        <taxon>Halobacteria</taxon>
        <taxon>Halobacteriales</taxon>
        <taxon>Haladaptataceae</taxon>
        <taxon>Halorussus</taxon>
    </lineage>
</organism>
<gene>
    <name evidence="2" type="ORF">ACFQJ6_05700</name>
</gene>
<accession>A0ABD5WLD7</accession>
<evidence type="ECO:0000313" key="2">
    <source>
        <dbReference type="EMBL" id="MFC7079710.1"/>
    </source>
</evidence>
<keyword evidence="3" id="KW-1185">Reference proteome</keyword>
<evidence type="ECO:0000256" key="1">
    <source>
        <dbReference type="SAM" id="MobiDB-lite"/>
    </source>
</evidence>
<dbReference type="RefSeq" id="WP_382209180.1">
    <property type="nucleotide sequence ID" value="NZ_JBHSZH010000005.1"/>
</dbReference>
<dbReference type="AlphaFoldDB" id="A0ABD5WLD7"/>
<comment type="caution">
    <text evidence="2">The sequence shown here is derived from an EMBL/GenBank/DDBJ whole genome shotgun (WGS) entry which is preliminary data.</text>
</comment>
<name>A0ABD5WLD7_9EURY</name>
<dbReference type="Proteomes" id="UP001596407">
    <property type="component" value="Unassembled WGS sequence"/>
</dbReference>
<feature type="region of interest" description="Disordered" evidence="1">
    <location>
        <begin position="100"/>
        <end position="145"/>
    </location>
</feature>
<evidence type="ECO:0000313" key="3">
    <source>
        <dbReference type="Proteomes" id="UP001596407"/>
    </source>
</evidence>
<protein>
    <submittedName>
        <fullName evidence="2">Uncharacterized protein</fullName>
    </submittedName>
</protein>
<feature type="compositionally biased region" description="Acidic residues" evidence="1">
    <location>
        <begin position="1"/>
        <end position="17"/>
    </location>
</feature>